<feature type="region of interest" description="Disordered" evidence="1">
    <location>
        <begin position="136"/>
        <end position="159"/>
    </location>
</feature>
<dbReference type="RefSeq" id="WP_256531095.1">
    <property type="nucleotide sequence ID" value="NZ_CP101824.1"/>
</dbReference>
<gene>
    <name evidence="2" type="ORF">ACFOUR_10310</name>
</gene>
<dbReference type="GeneID" id="73903814"/>
<keyword evidence="3" id="KW-1185">Reference proteome</keyword>
<protein>
    <recommendedName>
        <fullName evidence="4">DUF3267 domain-containing protein</fullName>
    </recommendedName>
</protein>
<name>A0ABD5NP34_9EURY</name>
<evidence type="ECO:0000313" key="3">
    <source>
        <dbReference type="Proteomes" id="UP001595846"/>
    </source>
</evidence>
<sequence length="159" mass="16501">MVPELTLVTASLALGVSAGLLAHEGTHAAVLHLSGIPYTVSIFPRRDGHPIRWLARTPWAVVHPDPGPDSPTWALQLGALAPLTLSIAPFALATVGHAPSLAHPIPTAFVLGWLACAIPSPQDFSVAFHARRALDAAGPVDDPSPERDGVVASSEPVSD</sequence>
<dbReference type="Proteomes" id="UP001595846">
    <property type="component" value="Unassembled WGS sequence"/>
</dbReference>
<dbReference type="EMBL" id="JBHSAQ010000006">
    <property type="protein sequence ID" value="MFC3958757.1"/>
    <property type="molecule type" value="Genomic_DNA"/>
</dbReference>
<proteinExistence type="predicted"/>
<reference evidence="2 3" key="1">
    <citation type="journal article" date="2019" name="Int. J. Syst. Evol. Microbiol.">
        <title>The Global Catalogue of Microorganisms (GCM) 10K type strain sequencing project: providing services to taxonomists for standard genome sequencing and annotation.</title>
        <authorList>
            <consortium name="The Broad Institute Genomics Platform"/>
            <consortium name="The Broad Institute Genome Sequencing Center for Infectious Disease"/>
            <person name="Wu L."/>
            <person name="Ma J."/>
        </authorList>
    </citation>
    <scope>NUCLEOTIDE SEQUENCE [LARGE SCALE GENOMIC DNA]</scope>
    <source>
        <strain evidence="2 3">IBRC-M 10256</strain>
    </source>
</reference>
<comment type="caution">
    <text evidence="2">The sequence shown here is derived from an EMBL/GenBank/DDBJ whole genome shotgun (WGS) entry which is preliminary data.</text>
</comment>
<dbReference type="AlphaFoldDB" id="A0ABD5NP34"/>
<evidence type="ECO:0000313" key="2">
    <source>
        <dbReference type="EMBL" id="MFC3958757.1"/>
    </source>
</evidence>
<evidence type="ECO:0008006" key="4">
    <source>
        <dbReference type="Google" id="ProtNLM"/>
    </source>
</evidence>
<organism evidence="2 3">
    <name type="scientific">Halovivax cerinus</name>
    <dbReference type="NCBI Taxonomy" id="1487865"/>
    <lineage>
        <taxon>Archaea</taxon>
        <taxon>Methanobacteriati</taxon>
        <taxon>Methanobacteriota</taxon>
        <taxon>Stenosarchaea group</taxon>
        <taxon>Halobacteria</taxon>
        <taxon>Halobacteriales</taxon>
        <taxon>Natrialbaceae</taxon>
        <taxon>Halovivax</taxon>
    </lineage>
</organism>
<evidence type="ECO:0000256" key="1">
    <source>
        <dbReference type="SAM" id="MobiDB-lite"/>
    </source>
</evidence>
<accession>A0ABD5NP34</accession>